<evidence type="ECO:0000259" key="1">
    <source>
        <dbReference type="Pfam" id="PF00485"/>
    </source>
</evidence>
<organism evidence="2 3">
    <name type="scientific">Candidatus Liptonbacteria bacterium RIFCSPLOWO2_01_FULL_45_15</name>
    <dbReference type="NCBI Taxonomy" id="1798649"/>
    <lineage>
        <taxon>Bacteria</taxon>
        <taxon>Candidatus Liptoniibacteriota</taxon>
    </lineage>
</organism>
<dbReference type="PANTHER" id="PTHR10285">
    <property type="entry name" value="URIDINE KINASE"/>
    <property type="match status" value="1"/>
</dbReference>
<sequence length="231" mass="26662">MIEKLLNKHYRPIDKEITIGQLLKQLLPQKEVVVMGIEGAGGSGKTILGKKLLEEFSPQNAALILLDDYVCFSSEEMKDKGILTRYDWRSRNRKKFLEDIASLKQGHTIQKPIQDYSKEAPAEETETVEPKPYIIVEGNLDVSDIADITVFLFAPDEILAERRFLRDRQKQIHADETKLKSYIVQSLKYYHQFLEPAAEHAQIIIDTVSGTIYEKRNVDFLKRVFFDIMKS</sequence>
<evidence type="ECO:0000313" key="2">
    <source>
        <dbReference type="EMBL" id="OGY99957.1"/>
    </source>
</evidence>
<gene>
    <name evidence="2" type="ORF">A3B13_02100</name>
</gene>
<reference evidence="2 3" key="1">
    <citation type="journal article" date="2016" name="Nat. Commun.">
        <title>Thousands of microbial genomes shed light on interconnected biogeochemical processes in an aquifer system.</title>
        <authorList>
            <person name="Anantharaman K."/>
            <person name="Brown C.T."/>
            <person name="Hug L.A."/>
            <person name="Sharon I."/>
            <person name="Castelle C.J."/>
            <person name="Probst A.J."/>
            <person name="Thomas B.C."/>
            <person name="Singh A."/>
            <person name="Wilkins M.J."/>
            <person name="Karaoz U."/>
            <person name="Brodie E.L."/>
            <person name="Williams K.H."/>
            <person name="Hubbard S.S."/>
            <person name="Banfield J.F."/>
        </authorList>
    </citation>
    <scope>NUCLEOTIDE SEQUENCE [LARGE SCALE GENOMIC DNA]</scope>
</reference>
<name>A0A1G2CHR9_9BACT</name>
<dbReference type="EMBL" id="MHKZ01000032">
    <property type="protein sequence ID" value="OGY99957.1"/>
    <property type="molecule type" value="Genomic_DNA"/>
</dbReference>
<dbReference type="Gene3D" id="3.40.50.300">
    <property type="entry name" value="P-loop containing nucleotide triphosphate hydrolases"/>
    <property type="match status" value="1"/>
</dbReference>
<dbReference type="AlphaFoldDB" id="A0A1G2CHR9"/>
<dbReference type="Pfam" id="PF00485">
    <property type="entry name" value="PRK"/>
    <property type="match status" value="1"/>
</dbReference>
<proteinExistence type="predicted"/>
<accession>A0A1G2CHR9</accession>
<dbReference type="SUPFAM" id="SSF52540">
    <property type="entry name" value="P-loop containing nucleoside triphosphate hydrolases"/>
    <property type="match status" value="1"/>
</dbReference>
<dbReference type="GO" id="GO:0005524">
    <property type="term" value="F:ATP binding"/>
    <property type="evidence" value="ECO:0007669"/>
    <property type="project" value="InterPro"/>
</dbReference>
<dbReference type="InterPro" id="IPR006083">
    <property type="entry name" value="PRK/URK"/>
</dbReference>
<protein>
    <recommendedName>
        <fullName evidence="1">Phosphoribulokinase/uridine kinase domain-containing protein</fullName>
    </recommendedName>
</protein>
<feature type="domain" description="Phosphoribulokinase/uridine kinase" evidence="1">
    <location>
        <begin position="34"/>
        <end position="209"/>
    </location>
</feature>
<evidence type="ECO:0000313" key="3">
    <source>
        <dbReference type="Proteomes" id="UP000176287"/>
    </source>
</evidence>
<dbReference type="InterPro" id="IPR027417">
    <property type="entry name" value="P-loop_NTPase"/>
</dbReference>
<comment type="caution">
    <text evidence="2">The sequence shown here is derived from an EMBL/GenBank/DDBJ whole genome shotgun (WGS) entry which is preliminary data.</text>
</comment>
<dbReference type="STRING" id="1798649.A3B13_02100"/>
<dbReference type="GO" id="GO:0016301">
    <property type="term" value="F:kinase activity"/>
    <property type="evidence" value="ECO:0007669"/>
    <property type="project" value="InterPro"/>
</dbReference>
<dbReference type="PRINTS" id="PR00988">
    <property type="entry name" value="URIDINKINASE"/>
</dbReference>
<dbReference type="Proteomes" id="UP000176287">
    <property type="component" value="Unassembled WGS sequence"/>
</dbReference>